<feature type="compositionally biased region" description="Basic and acidic residues" evidence="4">
    <location>
        <begin position="862"/>
        <end position="875"/>
    </location>
</feature>
<dbReference type="CDD" id="cd08031">
    <property type="entry name" value="LARP_4_5_like"/>
    <property type="match status" value="1"/>
</dbReference>
<feature type="region of interest" description="Disordered" evidence="4">
    <location>
        <begin position="476"/>
        <end position="613"/>
    </location>
</feature>
<protein>
    <submittedName>
        <fullName evidence="6">Putative c-mpl binding protein</fullName>
    </submittedName>
</protein>
<dbReference type="GO" id="GO:0045727">
    <property type="term" value="P:positive regulation of translation"/>
    <property type="evidence" value="ECO:0007669"/>
    <property type="project" value="TreeGrafter"/>
</dbReference>
<evidence type="ECO:0000259" key="5">
    <source>
        <dbReference type="PROSITE" id="PS50961"/>
    </source>
</evidence>
<evidence type="ECO:0000256" key="1">
    <source>
        <dbReference type="ARBA" id="ARBA00022553"/>
    </source>
</evidence>
<feature type="compositionally biased region" description="Polar residues" evidence="4">
    <location>
        <begin position="551"/>
        <end position="561"/>
    </location>
</feature>
<dbReference type="Gene3D" id="1.10.10.10">
    <property type="entry name" value="Winged helix-like DNA-binding domain superfamily/Winged helix DNA-binding domain"/>
    <property type="match status" value="1"/>
</dbReference>
<dbReference type="GO" id="GO:0010494">
    <property type="term" value="C:cytoplasmic stress granule"/>
    <property type="evidence" value="ECO:0007669"/>
    <property type="project" value="TreeGrafter"/>
</dbReference>
<dbReference type="PANTHER" id="PTHR22792:SF131">
    <property type="entry name" value="LA-RELATED PROTEIN LARP4B"/>
    <property type="match status" value="1"/>
</dbReference>
<feature type="compositionally biased region" description="Basic and acidic residues" evidence="4">
    <location>
        <begin position="562"/>
        <end position="575"/>
    </location>
</feature>
<evidence type="ECO:0000313" key="6">
    <source>
        <dbReference type="EMBL" id="JAP65142.1"/>
    </source>
</evidence>
<dbReference type="InterPro" id="IPR036388">
    <property type="entry name" value="WH-like_DNA-bd_sf"/>
</dbReference>
<dbReference type="SMART" id="SM00715">
    <property type="entry name" value="LA"/>
    <property type="match status" value="1"/>
</dbReference>
<feature type="compositionally biased region" description="Polar residues" evidence="4">
    <location>
        <begin position="692"/>
        <end position="704"/>
    </location>
</feature>
<feature type="region of interest" description="Disordered" evidence="4">
    <location>
        <begin position="309"/>
        <end position="339"/>
    </location>
</feature>
<feature type="compositionally biased region" description="Polar residues" evidence="4">
    <location>
        <begin position="718"/>
        <end position="730"/>
    </location>
</feature>
<evidence type="ECO:0000256" key="3">
    <source>
        <dbReference type="PROSITE-ProRule" id="PRU00332"/>
    </source>
</evidence>
<proteinExistence type="evidence at transcript level"/>
<dbReference type="AlphaFoldDB" id="A0A131XFL2"/>
<feature type="compositionally biased region" description="Low complexity" evidence="4">
    <location>
        <begin position="601"/>
        <end position="613"/>
    </location>
</feature>
<feature type="region of interest" description="Disordered" evidence="4">
    <location>
        <begin position="627"/>
        <end position="745"/>
    </location>
</feature>
<dbReference type="InterPro" id="IPR035979">
    <property type="entry name" value="RBD_domain_sf"/>
</dbReference>
<dbReference type="Pfam" id="PF05383">
    <property type="entry name" value="La"/>
    <property type="match status" value="1"/>
</dbReference>
<evidence type="ECO:0000256" key="2">
    <source>
        <dbReference type="ARBA" id="ARBA00022884"/>
    </source>
</evidence>
<sequence length="892" mass="92911">MTSDLGDGQDICADLQLTNSGSAASDRMYLDKYIDTKPATTTQSLNPNADIFYSKNALAKPEDDDGGGGGVCCDGSEVAPEGGTAMAPPPPHGLGPPHFNPDELPLADLRRMLMQQLEYYFSRENLANDTYLLSQMDSDQYVPIGTVANFNQIKKLTKDLSLIVDVLRESPNVQVDEAGEKVRPNHKRCVLILREIPESTPVKDIEALFKASDKCPQFMSCEFAHNSSWYVTFESDEDAQQAYRYLREEVRSFQGKPIMARIKAKPISRASFLPPYKNGLRHQPPHLMAGGEGLGTAPVTAAVPAVAASGPAPGGVSTQPLSTSQPAAATTPVAPQQTTQSSAFYQGPLQVNYGPGSAGSNSGGPGTAQLYPPFYPPAMLQTWTPATPTCFDLGTVFSMNGLAPQATYKPLNGTGGTGRHGFPVLWPGGGGRSSKSYLRTGGASYDGDSRNFYERHGGSLLGPGYPSTYLAGPPAFPLSRGGGGGPPPAYIQEFLPTSGGSSKRDSGNSLYSLYRGSPKGDMGKDSGGGSGSSQKYQDSRMRRRKKEENGSNKTDGSNADSSKSREEAEAPKFDLEEAAFPPLPGFLEEESLGQGAVSDDSSSALTTPTAATANSRLSDIVRGAAPSRTLGNSAVSPCLPATTPVSTSATNAVAAAAASSIKPPTRDSKTQTAESALSPAAAASTASSASTLVTKDSATLTNGSDFPATMLTPPASPVSPNTATRESASQEAEAPARVQSPAPAEEAVVVAAAAAAATTPVVNSTPAAPTATQPIAAVPTPAATVTAQPVSNAVIPKAAAVAEEGGRKLTYSEVAAMAKSRAATQVPPEQPKENTKPSLRNSGHGQRPEQAAVGQPQRGPSRRMEPRSHSRDRRSAATGSHRHRSPPSEDAH</sequence>
<dbReference type="PANTHER" id="PTHR22792">
    <property type="entry name" value="LUPUS LA PROTEIN-RELATED"/>
    <property type="match status" value="1"/>
</dbReference>
<dbReference type="InterPro" id="IPR006630">
    <property type="entry name" value="La_HTH"/>
</dbReference>
<dbReference type="InterPro" id="IPR058699">
    <property type="entry name" value="RRM_LARP4/4B"/>
</dbReference>
<dbReference type="Pfam" id="PF26088">
    <property type="entry name" value="RRM_LARP4"/>
    <property type="match status" value="1"/>
</dbReference>
<reference evidence="6" key="1">
    <citation type="journal article" date="2017" name="Ticks Tick Borne Dis.">
        <title>An insight into the sialome of Hyalomma excavatum.</title>
        <authorList>
            <person name="Ribeiro J.M."/>
            <person name="Slovak M."/>
            <person name="Francischetti I.M."/>
        </authorList>
    </citation>
    <scope>NUCLEOTIDE SEQUENCE</scope>
    <source>
        <strain evidence="6">Samish</strain>
        <tissue evidence="6">Salivary glands</tissue>
    </source>
</reference>
<dbReference type="InterPro" id="IPR045180">
    <property type="entry name" value="La_dom_prot"/>
</dbReference>
<feature type="domain" description="HTH La-type RNA-binding" evidence="5">
    <location>
        <begin position="103"/>
        <end position="192"/>
    </location>
</feature>
<keyword evidence="2 3" id="KW-0694">RNA-binding</keyword>
<accession>A0A131XFL2</accession>
<feature type="compositionally biased region" description="Low complexity" evidence="4">
    <location>
        <begin position="640"/>
        <end position="660"/>
    </location>
</feature>
<dbReference type="CDD" id="cd12430">
    <property type="entry name" value="RRM_LARP4_5_like"/>
    <property type="match status" value="1"/>
</dbReference>
<organism evidence="6">
    <name type="scientific">Hyalomma excavatum</name>
    <dbReference type="NCBI Taxonomy" id="257692"/>
    <lineage>
        <taxon>Eukaryota</taxon>
        <taxon>Metazoa</taxon>
        <taxon>Ecdysozoa</taxon>
        <taxon>Arthropoda</taxon>
        <taxon>Chelicerata</taxon>
        <taxon>Arachnida</taxon>
        <taxon>Acari</taxon>
        <taxon>Parasitiformes</taxon>
        <taxon>Ixodida</taxon>
        <taxon>Ixodoidea</taxon>
        <taxon>Ixodidae</taxon>
        <taxon>Hyalomminae</taxon>
        <taxon>Hyalomma</taxon>
    </lineage>
</organism>
<dbReference type="GO" id="GO:0005829">
    <property type="term" value="C:cytosol"/>
    <property type="evidence" value="ECO:0007669"/>
    <property type="project" value="TreeGrafter"/>
</dbReference>
<name>A0A131XFL2_9ACAR</name>
<feature type="compositionally biased region" description="Low complexity" evidence="4">
    <location>
        <begin position="672"/>
        <end position="691"/>
    </location>
</feature>
<dbReference type="SUPFAM" id="SSF54928">
    <property type="entry name" value="RNA-binding domain, RBD"/>
    <property type="match status" value="1"/>
</dbReference>
<dbReference type="SUPFAM" id="SSF46785">
    <property type="entry name" value="Winged helix' DNA-binding domain"/>
    <property type="match status" value="1"/>
</dbReference>
<dbReference type="EMBL" id="GEFH01003439">
    <property type="protein sequence ID" value="JAP65142.1"/>
    <property type="molecule type" value="mRNA"/>
</dbReference>
<dbReference type="GO" id="GO:0003730">
    <property type="term" value="F:mRNA 3'-UTR binding"/>
    <property type="evidence" value="ECO:0007669"/>
    <property type="project" value="TreeGrafter"/>
</dbReference>
<evidence type="ECO:0000256" key="4">
    <source>
        <dbReference type="SAM" id="MobiDB-lite"/>
    </source>
</evidence>
<keyword evidence="1" id="KW-0597">Phosphoprotein</keyword>
<feature type="region of interest" description="Disordered" evidence="4">
    <location>
        <begin position="817"/>
        <end position="892"/>
    </location>
</feature>
<dbReference type="InterPro" id="IPR036390">
    <property type="entry name" value="WH_DNA-bd_sf"/>
</dbReference>
<dbReference type="PROSITE" id="PS50961">
    <property type="entry name" value="HTH_LA"/>
    <property type="match status" value="1"/>
</dbReference>